<dbReference type="PRINTS" id="PR00070">
    <property type="entry name" value="DHFR"/>
</dbReference>
<dbReference type="EC" id="1.5.1.3" evidence="2"/>
<comment type="caution">
    <text evidence="8">The sequence shown here is derived from an EMBL/GenBank/DDBJ whole genome shotgun (WGS) entry which is preliminary data.</text>
</comment>
<dbReference type="Gene3D" id="3.40.430.10">
    <property type="entry name" value="Dihydrofolate Reductase, subunit A"/>
    <property type="match status" value="1"/>
</dbReference>
<dbReference type="InterPro" id="IPR001796">
    <property type="entry name" value="DHFR_dom"/>
</dbReference>
<organism evidence="8 9">
    <name type="scientific">Haloarcula pellucida</name>
    <dbReference type="NCBI Taxonomy" id="1427151"/>
    <lineage>
        <taxon>Archaea</taxon>
        <taxon>Methanobacteriati</taxon>
        <taxon>Methanobacteriota</taxon>
        <taxon>Stenosarchaea group</taxon>
        <taxon>Halobacteria</taxon>
        <taxon>Halobacteriales</taxon>
        <taxon>Haloarculaceae</taxon>
        <taxon>Haloarcula</taxon>
    </lineage>
</organism>
<dbReference type="CDD" id="cd00209">
    <property type="entry name" value="DHFR"/>
    <property type="match status" value="1"/>
</dbReference>
<dbReference type="GO" id="GO:0046655">
    <property type="term" value="P:folic acid metabolic process"/>
    <property type="evidence" value="ECO:0007669"/>
    <property type="project" value="TreeGrafter"/>
</dbReference>
<dbReference type="GO" id="GO:0005829">
    <property type="term" value="C:cytosol"/>
    <property type="evidence" value="ECO:0007669"/>
    <property type="project" value="TreeGrafter"/>
</dbReference>
<dbReference type="GO" id="GO:0046654">
    <property type="term" value="P:tetrahydrofolate biosynthetic process"/>
    <property type="evidence" value="ECO:0007669"/>
    <property type="project" value="InterPro"/>
</dbReference>
<reference evidence="8" key="2">
    <citation type="submission" date="2020-09" db="EMBL/GenBank/DDBJ databases">
        <authorList>
            <person name="Sun Q."/>
            <person name="Ohkuma M."/>
        </authorList>
    </citation>
    <scope>NUCLEOTIDE SEQUENCE</scope>
    <source>
        <strain evidence="8">JCM 17820</strain>
    </source>
</reference>
<evidence type="ECO:0000256" key="6">
    <source>
        <dbReference type="RuleBase" id="RU004474"/>
    </source>
</evidence>
<dbReference type="GO" id="GO:0050661">
    <property type="term" value="F:NADP binding"/>
    <property type="evidence" value="ECO:0007669"/>
    <property type="project" value="InterPro"/>
</dbReference>
<name>A0A830GME4_9EURY</name>
<dbReference type="PIRSF" id="PIRSF000194">
    <property type="entry name" value="DHFR"/>
    <property type="match status" value="1"/>
</dbReference>
<keyword evidence="4" id="KW-0521">NADP</keyword>
<dbReference type="InterPro" id="IPR024072">
    <property type="entry name" value="DHFR-like_dom_sf"/>
</dbReference>
<evidence type="ECO:0000256" key="5">
    <source>
        <dbReference type="ARBA" id="ARBA00023002"/>
    </source>
</evidence>
<comment type="pathway">
    <text evidence="1">Cofactor biosynthesis; tetrahydrofolate biosynthesis; 5,6,7,8-tetrahydrofolate from 7,8-dihydrofolate: step 1/1.</text>
</comment>
<evidence type="ECO:0000313" key="8">
    <source>
        <dbReference type="EMBL" id="GGN94662.1"/>
    </source>
</evidence>
<gene>
    <name evidence="8" type="primary">folA</name>
    <name evidence="8" type="ORF">GCM10009030_21220</name>
</gene>
<accession>A0A830GME4</accession>
<proteinExistence type="inferred from homology"/>
<dbReference type="Pfam" id="PF00186">
    <property type="entry name" value="DHFR_1"/>
    <property type="match status" value="1"/>
</dbReference>
<keyword evidence="9" id="KW-1185">Reference proteome</keyword>
<comment type="similarity">
    <text evidence="6">Belongs to the dihydrofolate reductase family.</text>
</comment>
<protein>
    <recommendedName>
        <fullName evidence="2">dihydrofolate reductase</fullName>
        <ecNumber evidence="2">1.5.1.3</ecNumber>
    </recommendedName>
</protein>
<dbReference type="GO" id="GO:0004146">
    <property type="term" value="F:dihydrofolate reductase activity"/>
    <property type="evidence" value="ECO:0007669"/>
    <property type="project" value="UniProtKB-EC"/>
</dbReference>
<dbReference type="GO" id="GO:0046452">
    <property type="term" value="P:dihydrofolate metabolic process"/>
    <property type="evidence" value="ECO:0007669"/>
    <property type="project" value="TreeGrafter"/>
</dbReference>
<evidence type="ECO:0000259" key="7">
    <source>
        <dbReference type="PROSITE" id="PS51330"/>
    </source>
</evidence>
<dbReference type="PROSITE" id="PS00075">
    <property type="entry name" value="DHFR_1"/>
    <property type="match status" value="1"/>
</dbReference>
<dbReference type="SUPFAM" id="SSF53597">
    <property type="entry name" value="Dihydrofolate reductase-like"/>
    <property type="match status" value="1"/>
</dbReference>
<evidence type="ECO:0000256" key="2">
    <source>
        <dbReference type="ARBA" id="ARBA00012856"/>
    </source>
</evidence>
<dbReference type="RefSeq" id="WP_188997274.1">
    <property type="nucleotide sequence ID" value="NZ_BMOU01000003.1"/>
</dbReference>
<dbReference type="PANTHER" id="PTHR48069">
    <property type="entry name" value="DIHYDROFOLATE REDUCTASE"/>
    <property type="match status" value="1"/>
</dbReference>
<evidence type="ECO:0000313" key="9">
    <source>
        <dbReference type="Proteomes" id="UP000605784"/>
    </source>
</evidence>
<evidence type="ECO:0000256" key="3">
    <source>
        <dbReference type="ARBA" id="ARBA00022563"/>
    </source>
</evidence>
<dbReference type="InterPro" id="IPR017925">
    <property type="entry name" value="DHFR_CS"/>
</dbReference>
<keyword evidence="3" id="KW-0554">One-carbon metabolism</keyword>
<dbReference type="PANTHER" id="PTHR48069:SF3">
    <property type="entry name" value="DIHYDROFOLATE REDUCTASE"/>
    <property type="match status" value="1"/>
</dbReference>
<dbReference type="Proteomes" id="UP000605784">
    <property type="component" value="Unassembled WGS sequence"/>
</dbReference>
<sequence>MRIALVAAVAANGVIGSDGRVPWDYPADLNHFKRTTVGHPVIMGRRTFDDVYRQLGTALPERRNIVLTHRPERLPDDVVTVESTAKALRAAETTDVETAYVVGGGTVYEQFLPCADELILTELQTAVDGDTTFPTVEWDQWRETDRDRHEAFDIVWYERRDASSTGR</sequence>
<dbReference type="AlphaFoldDB" id="A0A830GME4"/>
<dbReference type="InterPro" id="IPR012259">
    <property type="entry name" value="DHFR"/>
</dbReference>
<dbReference type="PROSITE" id="PS51330">
    <property type="entry name" value="DHFR_2"/>
    <property type="match status" value="1"/>
</dbReference>
<evidence type="ECO:0000256" key="1">
    <source>
        <dbReference type="ARBA" id="ARBA00004903"/>
    </source>
</evidence>
<evidence type="ECO:0000256" key="4">
    <source>
        <dbReference type="ARBA" id="ARBA00022857"/>
    </source>
</evidence>
<reference evidence="8" key="1">
    <citation type="journal article" date="2014" name="Int. J. Syst. Evol. Microbiol.">
        <title>Complete genome sequence of Corynebacterium casei LMG S-19264T (=DSM 44701T), isolated from a smear-ripened cheese.</title>
        <authorList>
            <consortium name="US DOE Joint Genome Institute (JGI-PGF)"/>
            <person name="Walter F."/>
            <person name="Albersmeier A."/>
            <person name="Kalinowski J."/>
            <person name="Ruckert C."/>
        </authorList>
    </citation>
    <scope>NUCLEOTIDE SEQUENCE</scope>
    <source>
        <strain evidence="8">JCM 17820</strain>
    </source>
</reference>
<feature type="domain" description="DHFR" evidence="7">
    <location>
        <begin position="2"/>
        <end position="167"/>
    </location>
</feature>
<dbReference type="EMBL" id="BMOU01000003">
    <property type="protein sequence ID" value="GGN94662.1"/>
    <property type="molecule type" value="Genomic_DNA"/>
</dbReference>
<keyword evidence="5" id="KW-0560">Oxidoreductase</keyword>
<dbReference type="GO" id="GO:0006730">
    <property type="term" value="P:one-carbon metabolic process"/>
    <property type="evidence" value="ECO:0007669"/>
    <property type="project" value="UniProtKB-KW"/>
</dbReference>